<dbReference type="Proteomes" id="UP000006028">
    <property type="component" value="Unassembled WGS sequence"/>
</dbReference>
<name>E2ZK60_9FIRM</name>
<dbReference type="EMBL" id="AECU01000170">
    <property type="protein sequence ID" value="EFQ06375.1"/>
    <property type="molecule type" value="Genomic_DNA"/>
</dbReference>
<dbReference type="BioCyc" id="FCF748224-HMP:GTSS-1169-MONOMER"/>
<sequence length="44" mass="4538">MRKNARVPGQKGAKSSCIGVGFRFSSAQQIEDAPVSAAEGASSR</sequence>
<proteinExistence type="predicted"/>
<gene>
    <name evidence="1" type="ORF">HMPREF9436_02063</name>
</gene>
<organism evidence="1 2">
    <name type="scientific">Faecalibacterium cf. prausnitzii KLE1255</name>
    <dbReference type="NCBI Taxonomy" id="748224"/>
    <lineage>
        <taxon>Bacteria</taxon>
        <taxon>Bacillati</taxon>
        <taxon>Bacillota</taxon>
        <taxon>Clostridia</taxon>
        <taxon>Eubacteriales</taxon>
        <taxon>Oscillospiraceae</taxon>
        <taxon>Faecalibacterium</taxon>
    </lineage>
</organism>
<protein>
    <submittedName>
        <fullName evidence="1">Uncharacterized protein</fullName>
    </submittedName>
</protein>
<evidence type="ECO:0000313" key="1">
    <source>
        <dbReference type="EMBL" id="EFQ06375.1"/>
    </source>
</evidence>
<dbReference type="HOGENOM" id="CLU_3216480_0_0_9"/>
<comment type="caution">
    <text evidence="1">The sequence shown here is derived from an EMBL/GenBank/DDBJ whole genome shotgun (WGS) entry which is preliminary data.</text>
</comment>
<accession>E2ZK60</accession>
<dbReference type="AlphaFoldDB" id="E2ZK60"/>
<evidence type="ECO:0000313" key="2">
    <source>
        <dbReference type="Proteomes" id="UP000006028"/>
    </source>
</evidence>
<reference evidence="1 2" key="1">
    <citation type="submission" date="2010-08" db="EMBL/GenBank/DDBJ databases">
        <authorList>
            <person name="Weinstock G."/>
            <person name="Sodergren E."/>
            <person name="Clifton S."/>
            <person name="Fulton L."/>
            <person name="Fulton B."/>
            <person name="Courtney L."/>
            <person name="Fronick C."/>
            <person name="Harrison M."/>
            <person name="Strong C."/>
            <person name="Farmer C."/>
            <person name="Delahaunty K."/>
            <person name="Markovic C."/>
            <person name="Hall O."/>
            <person name="Minx P."/>
            <person name="Tomlinson C."/>
            <person name="Mitreva M."/>
            <person name="Hou S."/>
            <person name="Chen J."/>
            <person name="Wollam A."/>
            <person name="Pepin K.H."/>
            <person name="Johnson M."/>
            <person name="Bhonagiri V."/>
            <person name="Zhang X."/>
            <person name="Suruliraj S."/>
            <person name="Warren W."/>
            <person name="Chinwalla A."/>
            <person name="Mardis E.R."/>
            <person name="Wilson R.K."/>
        </authorList>
    </citation>
    <scope>NUCLEOTIDE SEQUENCE [LARGE SCALE GENOMIC DNA]</scope>
    <source>
        <strain evidence="1 2">KLE1255</strain>
    </source>
</reference>